<accession>A0AAV7NV71</accession>
<evidence type="ECO:0000256" key="1">
    <source>
        <dbReference type="SAM" id="MobiDB-lite"/>
    </source>
</evidence>
<dbReference type="EMBL" id="JANPWB010000012">
    <property type="protein sequence ID" value="KAJ1119336.1"/>
    <property type="molecule type" value="Genomic_DNA"/>
</dbReference>
<proteinExistence type="predicted"/>
<reference evidence="2" key="1">
    <citation type="journal article" date="2022" name="bioRxiv">
        <title>Sequencing and chromosome-scale assembly of the giantPleurodeles waltlgenome.</title>
        <authorList>
            <person name="Brown T."/>
            <person name="Elewa A."/>
            <person name="Iarovenko S."/>
            <person name="Subramanian E."/>
            <person name="Araus A.J."/>
            <person name="Petzold A."/>
            <person name="Susuki M."/>
            <person name="Suzuki K.-i.T."/>
            <person name="Hayashi T."/>
            <person name="Toyoda A."/>
            <person name="Oliveira C."/>
            <person name="Osipova E."/>
            <person name="Leigh N.D."/>
            <person name="Simon A."/>
            <person name="Yun M.H."/>
        </authorList>
    </citation>
    <scope>NUCLEOTIDE SEQUENCE</scope>
    <source>
        <strain evidence="2">20211129_DDA</strain>
        <tissue evidence="2">Liver</tissue>
    </source>
</reference>
<evidence type="ECO:0000313" key="3">
    <source>
        <dbReference type="Proteomes" id="UP001066276"/>
    </source>
</evidence>
<evidence type="ECO:0000313" key="2">
    <source>
        <dbReference type="EMBL" id="KAJ1119336.1"/>
    </source>
</evidence>
<name>A0AAV7NV71_PLEWA</name>
<dbReference type="Proteomes" id="UP001066276">
    <property type="component" value="Chromosome 8"/>
</dbReference>
<comment type="caution">
    <text evidence="2">The sequence shown here is derived from an EMBL/GenBank/DDBJ whole genome shotgun (WGS) entry which is preliminary data.</text>
</comment>
<sequence>MSWLSGRRGRFACWVTLTAPYLRKDGSLSSEGHSGYRQDLSRSQSNRRILSSRDQRDVISSVDDLLYAFEFPLRMFSKFWV</sequence>
<dbReference type="AlphaFoldDB" id="A0AAV7NV71"/>
<feature type="region of interest" description="Disordered" evidence="1">
    <location>
        <begin position="25"/>
        <end position="48"/>
    </location>
</feature>
<organism evidence="2 3">
    <name type="scientific">Pleurodeles waltl</name>
    <name type="common">Iberian ribbed newt</name>
    <dbReference type="NCBI Taxonomy" id="8319"/>
    <lineage>
        <taxon>Eukaryota</taxon>
        <taxon>Metazoa</taxon>
        <taxon>Chordata</taxon>
        <taxon>Craniata</taxon>
        <taxon>Vertebrata</taxon>
        <taxon>Euteleostomi</taxon>
        <taxon>Amphibia</taxon>
        <taxon>Batrachia</taxon>
        <taxon>Caudata</taxon>
        <taxon>Salamandroidea</taxon>
        <taxon>Salamandridae</taxon>
        <taxon>Pleurodelinae</taxon>
        <taxon>Pleurodeles</taxon>
    </lineage>
</organism>
<protein>
    <submittedName>
        <fullName evidence="2">Uncharacterized protein</fullName>
    </submittedName>
</protein>
<gene>
    <name evidence="2" type="ORF">NDU88_007522</name>
</gene>
<keyword evidence="3" id="KW-1185">Reference proteome</keyword>